<dbReference type="Proteomes" id="UP001596105">
    <property type="component" value="Unassembled WGS sequence"/>
</dbReference>
<proteinExistence type="predicted"/>
<reference evidence="9" key="1">
    <citation type="journal article" date="2019" name="Int. J. Syst. Evol. Microbiol.">
        <title>The Global Catalogue of Microorganisms (GCM) 10K type strain sequencing project: providing services to taxonomists for standard genome sequencing and annotation.</title>
        <authorList>
            <consortium name="The Broad Institute Genomics Platform"/>
            <consortium name="The Broad Institute Genome Sequencing Center for Infectious Disease"/>
            <person name="Wu L."/>
            <person name="Ma J."/>
        </authorList>
    </citation>
    <scope>NUCLEOTIDE SEQUENCE [LARGE SCALE GENOMIC DNA]</scope>
    <source>
        <strain evidence="9">CCUG 57113</strain>
    </source>
</reference>
<keyword evidence="5 6" id="KW-0472">Membrane</keyword>
<dbReference type="RefSeq" id="WP_209750526.1">
    <property type="nucleotide sequence ID" value="NZ_JBHSMH010000030.1"/>
</dbReference>
<dbReference type="PANTHER" id="PTHR35007">
    <property type="entry name" value="INTEGRAL MEMBRANE PROTEIN-RELATED"/>
    <property type="match status" value="1"/>
</dbReference>
<evidence type="ECO:0000256" key="1">
    <source>
        <dbReference type="ARBA" id="ARBA00004651"/>
    </source>
</evidence>
<evidence type="ECO:0000256" key="3">
    <source>
        <dbReference type="ARBA" id="ARBA00022692"/>
    </source>
</evidence>
<organism evidence="8 9">
    <name type="scientific">Cohnella suwonensis</name>
    <dbReference type="NCBI Taxonomy" id="696072"/>
    <lineage>
        <taxon>Bacteria</taxon>
        <taxon>Bacillati</taxon>
        <taxon>Bacillota</taxon>
        <taxon>Bacilli</taxon>
        <taxon>Bacillales</taxon>
        <taxon>Paenibacillaceae</taxon>
        <taxon>Cohnella</taxon>
    </lineage>
</organism>
<keyword evidence="9" id="KW-1185">Reference proteome</keyword>
<feature type="transmembrane region" description="Helical" evidence="6">
    <location>
        <begin position="108"/>
        <end position="127"/>
    </location>
</feature>
<evidence type="ECO:0000256" key="5">
    <source>
        <dbReference type="ARBA" id="ARBA00023136"/>
    </source>
</evidence>
<comment type="caution">
    <text evidence="8">The sequence shown here is derived from an EMBL/GenBank/DDBJ whole genome shotgun (WGS) entry which is preliminary data.</text>
</comment>
<evidence type="ECO:0000256" key="4">
    <source>
        <dbReference type="ARBA" id="ARBA00022989"/>
    </source>
</evidence>
<dbReference type="Pfam" id="PF00482">
    <property type="entry name" value="T2SSF"/>
    <property type="match status" value="1"/>
</dbReference>
<evidence type="ECO:0000259" key="7">
    <source>
        <dbReference type="Pfam" id="PF00482"/>
    </source>
</evidence>
<dbReference type="EMBL" id="JBHSMH010000030">
    <property type="protein sequence ID" value="MFC5469342.1"/>
    <property type="molecule type" value="Genomic_DNA"/>
</dbReference>
<keyword evidence="4 6" id="KW-1133">Transmembrane helix</keyword>
<keyword evidence="2" id="KW-1003">Cell membrane</keyword>
<name>A0ABW0LWW7_9BACL</name>
<evidence type="ECO:0000256" key="2">
    <source>
        <dbReference type="ARBA" id="ARBA00022475"/>
    </source>
</evidence>
<accession>A0ABW0LWW7</accession>
<gene>
    <name evidence="8" type="ORF">ACFPPD_11470</name>
</gene>
<keyword evidence="3 6" id="KW-0812">Transmembrane</keyword>
<evidence type="ECO:0000313" key="9">
    <source>
        <dbReference type="Proteomes" id="UP001596105"/>
    </source>
</evidence>
<protein>
    <submittedName>
        <fullName evidence="8">Type II secretion system F family protein</fullName>
    </submittedName>
</protein>
<evidence type="ECO:0000313" key="8">
    <source>
        <dbReference type="EMBL" id="MFC5469342.1"/>
    </source>
</evidence>
<feature type="transmembrane region" description="Helical" evidence="6">
    <location>
        <begin position="133"/>
        <end position="154"/>
    </location>
</feature>
<evidence type="ECO:0000256" key="6">
    <source>
        <dbReference type="SAM" id="Phobius"/>
    </source>
</evidence>
<feature type="domain" description="Type II secretion system protein GspF" evidence="7">
    <location>
        <begin position="173"/>
        <end position="298"/>
    </location>
</feature>
<dbReference type="PANTHER" id="PTHR35007:SF2">
    <property type="entry name" value="PILUS ASSEMBLE PROTEIN"/>
    <property type="match status" value="1"/>
</dbReference>
<dbReference type="InterPro" id="IPR018076">
    <property type="entry name" value="T2SS_GspF_dom"/>
</dbReference>
<comment type="subcellular location">
    <subcellularLocation>
        <location evidence="1">Cell membrane</location>
        <topology evidence="1">Multi-pass membrane protein</topology>
    </subcellularLocation>
</comment>
<sequence>MLYVAFCLTVTLTVYSFFVLREERQKLVKRRLAHITGGLAVDSAGIGLAVPDPTGKENSLLGRLMIPVWREFRKGFSRTLQERKEARIELRLLQAGRPFNMSPVDYRIIQLLMFLVLPAGFGFYGLVLNVGTGGAIMMALIGLVIAVMLPGYYLGLKTKSRSRAALRELPDVLDLLTVSLEAGLGFDAALSKLISKKDGVLAGEFKRCLEEIRLGKTRREALGGVKERLALEELRVLIGSILQAEKLGIGMVQVLRIQSQEVRDRRKQRAEEEAMKAPIKMLFPLVLFIFPSLFIVLLGPAVIQMIETFSK</sequence>
<feature type="transmembrane region" description="Helical" evidence="6">
    <location>
        <begin position="282"/>
        <end position="306"/>
    </location>
</feature>